<keyword evidence="2" id="KW-1003">Cell membrane</keyword>
<evidence type="ECO:0000256" key="3">
    <source>
        <dbReference type="ARBA" id="ARBA00022692"/>
    </source>
</evidence>
<reference evidence="9" key="1">
    <citation type="submission" date="2022-11" db="UniProtKB">
        <authorList>
            <consortium name="WormBaseParasite"/>
        </authorList>
    </citation>
    <scope>IDENTIFICATION</scope>
</reference>
<evidence type="ECO:0000256" key="4">
    <source>
        <dbReference type="ARBA" id="ARBA00022989"/>
    </source>
</evidence>
<accession>A0A915IPA8</accession>
<dbReference type="GO" id="GO:0005524">
    <property type="term" value="F:ATP binding"/>
    <property type="evidence" value="ECO:0007669"/>
    <property type="project" value="InterPro"/>
</dbReference>
<dbReference type="Gene3D" id="3.40.50.1000">
    <property type="entry name" value="HAD superfamily/HAD-like"/>
    <property type="match status" value="1"/>
</dbReference>
<evidence type="ECO:0000256" key="5">
    <source>
        <dbReference type="ARBA" id="ARBA00023136"/>
    </source>
</evidence>
<keyword evidence="5 6" id="KW-0472">Membrane</keyword>
<evidence type="ECO:0000256" key="2">
    <source>
        <dbReference type="ARBA" id="ARBA00022475"/>
    </source>
</evidence>
<dbReference type="GO" id="GO:0016887">
    <property type="term" value="F:ATP hydrolysis activity"/>
    <property type="evidence" value="ECO:0007669"/>
    <property type="project" value="InterPro"/>
</dbReference>
<evidence type="ECO:0000256" key="6">
    <source>
        <dbReference type="SAM" id="Phobius"/>
    </source>
</evidence>
<evidence type="ECO:0000259" key="7">
    <source>
        <dbReference type="Pfam" id="PF00689"/>
    </source>
</evidence>
<dbReference type="SUPFAM" id="SSF81665">
    <property type="entry name" value="Calcium ATPase, transmembrane domain M"/>
    <property type="match status" value="1"/>
</dbReference>
<dbReference type="GO" id="GO:0006883">
    <property type="term" value="P:intracellular sodium ion homeostasis"/>
    <property type="evidence" value="ECO:0007669"/>
    <property type="project" value="TreeGrafter"/>
</dbReference>
<dbReference type="InterPro" id="IPR001757">
    <property type="entry name" value="P_typ_ATPase"/>
</dbReference>
<dbReference type="Pfam" id="PF00689">
    <property type="entry name" value="Cation_ATPase_C"/>
    <property type="match status" value="1"/>
</dbReference>
<evidence type="ECO:0000256" key="1">
    <source>
        <dbReference type="ARBA" id="ARBA00004651"/>
    </source>
</evidence>
<evidence type="ECO:0000313" key="9">
    <source>
        <dbReference type="WBParaSite" id="nRc.2.0.1.t15705-RA"/>
    </source>
</evidence>
<dbReference type="Proteomes" id="UP000887565">
    <property type="component" value="Unplaced"/>
</dbReference>
<dbReference type="GO" id="GO:0036376">
    <property type="term" value="P:sodium ion export across plasma membrane"/>
    <property type="evidence" value="ECO:0007669"/>
    <property type="project" value="TreeGrafter"/>
</dbReference>
<feature type="transmembrane region" description="Helical" evidence="6">
    <location>
        <begin position="135"/>
        <end position="159"/>
    </location>
</feature>
<dbReference type="InterPro" id="IPR006068">
    <property type="entry name" value="ATPase_P-typ_cation-transptr_C"/>
</dbReference>
<dbReference type="GO" id="GO:0030007">
    <property type="term" value="P:intracellular potassium ion homeostasis"/>
    <property type="evidence" value="ECO:0007669"/>
    <property type="project" value="TreeGrafter"/>
</dbReference>
<keyword evidence="4 6" id="KW-1133">Transmembrane helix</keyword>
<dbReference type="WBParaSite" id="nRc.2.0.1.t15705-RA">
    <property type="protein sequence ID" value="nRc.2.0.1.t15705-RA"/>
    <property type="gene ID" value="nRc.2.0.1.g15705"/>
</dbReference>
<feature type="transmembrane region" description="Helical" evidence="6">
    <location>
        <begin position="206"/>
        <end position="232"/>
    </location>
</feature>
<sequence>MDRVNEPSVILYKTSAATSLHRYFGMNGVLCVDVVEIRSGSGRICYFRICIRSDDCSFLDPDPDPNKLEVIKFSPGDGVNDAPALKAAHLGVAMGVCGSDISKEAANMVLLDDNFVTIVNGIKQGRLLFDNLKKVVCYLLPAGSFSEILPVLACVFLGLPQPLSAFLMIVICIGTDVCGSLGLVHEEAEFDLMTRPPRDSKNDRLVNWRIILFTYCFVGTIESTIAFFMYFYTMWLGGIPADALLFAYENWGRPLNVTYYHANYANFSDHHVTTFTTTVIDPTAQQILNAKAQTAFFVSLVVTQLWSLLSVRTRFQSSLRQKFDRRLLWYMVGEIGIVLLICYLPFFQRTMNIEPAEWYHFLIPALLGSTIFGADELRKLLARKWPDGIFKRLAW</sequence>
<comment type="subcellular location">
    <subcellularLocation>
        <location evidence="1">Cell membrane</location>
        <topology evidence="1">Multi-pass membrane protein</topology>
    </subcellularLocation>
</comment>
<protein>
    <submittedName>
        <fullName evidence="9">Cation-transporting P-type ATPase C-terminal domain-containing protein</fullName>
    </submittedName>
</protein>
<organism evidence="8 9">
    <name type="scientific">Romanomermis culicivorax</name>
    <name type="common">Nematode worm</name>
    <dbReference type="NCBI Taxonomy" id="13658"/>
    <lineage>
        <taxon>Eukaryota</taxon>
        <taxon>Metazoa</taxon>
        <taxon>Ecdysozoa</taxon>
        <taxon>Nematoda</taxon>
        <taxon>Enoplea</taxon>
        <taxon>Dorylaimia</taxon>
        <taxon>Mermithida</taxon>
        <taxon>Mermithoidea</taxon>
        <taxon>Mermithidae</taxon>
        <taxon>Romanomermis</taxon>
    </lineage>
</organism>
<dbReference type="Gene3D" id="1.20.1110.10">
    <property type="entry name" value="Calcium-transporting ATPase, transmembrane domain"/>
    <property type="match status" value="1"/>
</dbReference>
<dbReference type="InterPro" id="IPR036412">
    <property type="entry name" value="HAD-like_sf"/>
</dbReference>
<feature type="transmembrane region" description="Helical" evidence="6">
    <location>
        <begin position="295"/>
        <end position="315"/>
    </location>
</feature>
<dbReference type="GO" id="GO:0005391">
    <property type="term" value="F:P-type sodium:potassium-exchanging transporter activity"/>
    <property type="evidence" value="ECO:0007669"/>
    <property type="project" value="TreeGrafter"/>
</dbReference>
<dbReference type="PRINTS" id="PR00120">
    <property type="entry name" value="HATPASE"/>
</dbReference>
<name>A0A915IPA8_ROMCU</name>
<dbReference type="GO" id="GO:0005886">
    <property type="term" value="C:plasma membrane"/>
    <property type="evidence" value="ECO:0007669"/>
    <property type="project" value="UniProtKB-SubCell"/>
</dbReference>
<dbReference type="AlphaFoldDB" id="A0A915IPA8"/>
<dbReference type="PANTHER" id="PTHR43294">
    <property type="entry name" value="SODIUM/POTASSIUM-TRANSPORTING ATPASE SUBUNIT ALPHA"/>
    <property type="match status" value="1"/>
</dbReference>
<dbReference type="PANTHER" id="PTHR43294:SF21">
    <property type="entry name" value="CATION TRANSPORTING ATPASE"/>
    <property type="match status" value="1"/>
</dbReference>
<evidence type="ECO:0000313" key="8">
    <source>
        <dbReference type="Proteomes" id="UP000887565"/>
    </source>
</evidence>
<dbReference type="InterPro" id="IPR023298">
    <property type="entry name" value="ATPase_P-typ_TM_dom_sf"/>
</dbReference>
<keyword evidence="8" id="KW-1185">Reference proteome</keyword>
<dbReference type="PRINTS" id="PR00119">
    <property type="entry name" value="CATATPASE"/>
</dbReference>
<proteinExistence type="predicted"/>
<keyword evidence="3 6" id="KW-0812">Transmembrane</keyword>
<dbReference type="SUPFAM" id="SSF56784">
    <property type="entry name" value="HAD-like"/>
    <property type="match status" value="1"/>
</dbReference>
<feature type="domain" description="Cation-transporting P-type ATPase C-terminal" evidence="7">
    <location>
        <begin position="160"/>
        <end position="381"/>
    </location>
</feature>
<dbReference type="InterPro" id="IPR050510">
    <property type="entry name" value="Cation_transp_ATPase_P-type"/>
</dbReference>
<feature type="transmembrane region" description="Helical" evidence="6">
    <location>
        <begin position="165"/>
        <end position="185"/>
    </location>
</feature>
<feature type="transmembrane region" description="Helical" evidence="6">
    <location>
        <begin position="358"/>
        <end position="374"/>
    </location>
</feature>
<feature type="transmembrane region" description="Helical" evidence="6">
    <location>
        <begin position="327"/>
        <end position="346"/>
    </location>
</feature>
<dbReference type="InterPro" id="IPR023214">
    <property type="entry name" value="HAD_sf"/>
</dbReference>
<dbReference type="GO" id="GO:1990573">
    <property type="term" value="P:potassium ion import across plasma membrane"/>
    <property type="evidence" value="ECO:0007669"/>
    <property type="project" value="TreeGrafter"/>
</dbReference>
<dbReference type="GO" id="GO:1902600">
    <property type="term" value="P:proton transmembrane transport"/>
    <property type="evidence" value="ECO:0007669"/>
    <property type="project" value="TreeGrafter"/>
</dbReference>